<dbReference type="RefSeq" id="WP_244896635.1">
    <property type="nucleotide sequence ID" value="NZ_FNCJ01000004.1"/>
</dbReference>
<organism evidence="3 4">
    <name type="scientific">Paraburkholderia phenazinium</name>
    <dbReference type="NCBI Taxonomy" id="60549"/>
    <lineage>
        <taxon>Bacteria</taxon>
        <taxon>Pseudomonadati</taxon>
        <taxon>Pseudomonadota</taxon>
        <taxon>Betaproteobacteria</taxon>
        <taxon>Burkholderiales</taxon>
        <taxon>Burkholderiaceae</taxon>
        <taxon>Paraburkholderia</taxon>
    </lineage>
</organism>
<feature type="compositionally biased region" description="Low complexity" evidence="1">
    <location>
        <begin position="144"/>
        <end position="182"/>
    </location>
</feature>
<gene>
    <name evidence="3" type="ORF">SAMN05216466_10498</name>
</gene>
<accession>A0A1G7VLV8</accession>
<evidence type="ECO:0000256" key="2">
    <source>
        <dbReference type="SAM" id="Phobius"/>
    </source>
</evidence>
<feature type="transmembrane region" description="Helical" evidence="2">
    <location>
        <begin position="62"/>
        <end position="82"/>
    </location>
</feature>
<dbReference type="Proteomes" id="UP000199706">
    <property type="component" value="Unassembled WGS sequence"/>
</dbReference>
<proteinExistence type="predicted"/>
<evidence type="ECO:0000313" key="4">
    <source>
        <dbReference type="Proteomes" id="UP000199706"/>
    </source>
</evidence>
<evidence type="ECO:0000256" key="1">
    <source>
        <dbReference type="SAM" id="MobiDB-lite"/>
    </source>
</evidence>
<name>A0A1G7VLV8_9BURK</name>
<keyword evidence="2" id="KW-0472">Membrane</keyword>
<dbReference type="EMBL" id="FNCJ01000004">
    <property type="protein sequence ID" value="SDG59880.1"/>
    <property type="molecule type" value="Genomic_DNA"/>
</dbReference>
<keyword evidence="2" id="KW-0812">Transmembrane</keyword>
<protein>
    <recommendedName>
        <fullName evidence="5">Lipoprotein</fullName>
    </recommendedName>
</protein>
<sequence>MRRAKTETTGRYGVLMVLGRVSDTLRRLVEAIASWSMGEGWRADWTVAFDVLSRRVARPRRYARYLPGAVLVTMTMTLLVSACADASSSASDATATSGPSAAAPNAVAMSTDGLPAPSRLTQAQQAAALAASSSDAKIASAANASLSDGTAKPSTPSIPSDDPSAQLAENASSPSASGNASSTLASGNVPAAHPALELAKQRQLAEEQRIAGRVPMAGGLTEQRVRPLTLRDSGIDGSMMLARDVDFRVTGDIGFMIHDMAATLTPTHPGAPIVFDDPTSVVIGVHRGDVTLDSARLTAIFNRYLFQYQGSPLREMRVVPQDGGTLRITGEMHRDSWVPIVLSGTLSMRNREELVFHADHVEVAGVAADKLMQAAHVKMADLLKVDTPIARLEGDDVVMQVAKLTPPPALRMTITHIDTSAAGVRFTLDDHSLQNIAWPASMPPRGILVEGGDVKFMRSMPMNIDMALTPTDTNAPFVLDLYHYREQMAAGYFTFDETGALDVHLPSFDKLASASHDVAQQTGSASARYNDSFIRSQQASLAAARTQWQSVPSELRSMAARAIPVGTRTAFSGANALTPGSAITDERHSSGPAPLIHMQNVDFFVSGRIGFHVRSLDAQMVPKKPGQPVDLDDPNQYDIHIIGGEVVEPWPAMAALFNDYLLDYEPRSLNDLTLTPENGALQVTGGIKLWNHFPGVWLPTTMSGTIVARDERHLVYAPTSVKVLGVPQAGMLRALNIPLASLTPFVRKGVALQGNELVFDQYTVFPPPVLQGHLASATVTDEGLVLKFRRESGSVVGRPPAGAGQSFVWIESGDIKMFDSLVTNARTLILDSSRPDGMRFELYAYRRDVAQGRVWMGEDGGLRVDLARGK</sequence>
<dbReference type="AlphaFoldDB" id="A0A1G7VLV8"/>
<feature type="compositionally biased region" description="Low complexity" evidence="1">
    <location>
        <begin position="89"/>
        <end position="106"/>
    </location>
</feature>
<feature type="region of interest" description="Disordered" evidence="1">
    <location>
        <begin position="144"/>
        <end position="188"/>
    </location>
</feature>
<reference evidence="3 4" key="1">
    <citation type="submission" date="2016-10" db="EMBL/GenBank/DDBJ databases">
        <authorList>
            <person name="de Groot N.N."/>
        </authorList>
    </citation>
    <scope>NUCLEOTIDE SEQUENCE [LARGE SCALE GENOMIC DNA]</scope>
    <source>
        <strain evidence="3 4">LMG 2247</strain>
    </source>
</reference>
<feature type="region of interest" description="Disordered" evidence="1">
    <location>
        <begin position="89"/>
        <end position="116"/>
    </location>
</feature>
<evidence type="ECO:0000313" key="3">
    <source>
        <dbReference type="EMBL" id="SDG59880.1"/>
    </source>
</evidence>
<keyword evidence="2" id="KW-1133">Transmembrane helix</keyword>
<evidence type="ECO:0008006" key="5">
    <source>
        <dbReference type="Google" id="ProtNLM"/>
    </source>
</evidence>